<sequence>MVNPQMARMASRSCHLSVKVLTTGGRGGVRRCKYREEFSITTQTAHLPPKLCRPCITIERNSCTERRLRRYISGKGKNVNDASDIDRAKFTHEVKIEVPDVGDDIECVIQKWHKKEGDLIKRDEVICDIRTKLFTFGMLTDDDYDSIMGKILIQEESDPIRPGTVICTTFDEGLGKEEEDR</sequence>
<dbReference type="CDD" id="cd06849">
    <property type="entry name" value="lipoyl_domain"/>
    <property type="match status" value="1"/>
</dbReference>
<evidence type="ECO:0000259" key="1">
    <source>
        <dbReference type="Pfam" id="PF00364"/>
    </source>
</evidence>
<dbReference type="SUPFAM" id="SSF51230">
    <property type="entry name" value="Single hybrid motif"/>
    <property type="match status" value="1"/>
</dbReference>
<dbReference type="InterPro" id="IPR011053">
    <property type="entry name" value="Single_hybrid_motif"/>
</dbReference>
<dbReference type="Pfam" id="PF00364">
    <property type="entry name" value="Biotin_lipoyl"/>
    <property type="match status" value="1"/>
</dbReference>
<comment type="caution">
    <text evidence="2">The sequence shown here is derived from an EMBL/GenBank/DDBJ whole genome shotgun (WGS) entry which is preliminary data.</text>
</comment>
<protein>
    <recommendedName>
        <fullName evidence="1">Lipoyl-binding domain-containing protein</fullName>
    </recommendedName>
</protein>
<keyword evidence="3" id="KW-1185">Reference proteome</keyword>
<dbReference type="AlphaFoldDB" id="A0ABD3SCG8"/>
<evidence type="ECO:0000313" key="3">
    <source>
        <dbReference type="Proteomes" id="UP001530377"/>
    </source>
</evidence>
<dbReference type="InterPro" id="IPR000089">
    <property type="entry name" value="Biotin_lipoyl"/>
</dbReference>
<dbReference type="Gene3D" id="2.40.50.100">
    <property type="match status" value="1"/>
</dbReference>
<name>A0ABD3SCG8_9STRA</name>
<evidence type="ECO:0000313" key="2">
    <source>
        <dbReference type="EMBL" id="KAL3822231.1"/>
    </source>
</evidence>
<organism evidence="2 3">
    <name type="scientific">Cyclostephanos tholiformis</name>
    <dbReference type="NCBI Taxonomy" id="382380"/>
    <lineage>
        <taxon>Eukaryota</taxon>
        <taxon>Sar</taxon>
        <taxon>Stramenopiles</taxon>
        <taxon>Ochrophyta</taxon>
        <taxon>Bacillariophyta</taxon>
        <taxon>Coscinodiscophyceae</taxon>
        <taxon>Thalassiosirophycidae</taxon>
        <taxon>Stephanodiscales</taxon>
        <taxon>Stephanodiscaceae</taxon>
        <taxon>Cyclostephanos</taxon>
    </lineage>
</organism>
<accession>A0ABD3SCG8</accession>
<feature type="domain" description="Lipoyl-binding" evidence="1">
    <location>
        <begin position="95"/>
        <end position="130"/>
    </location>
</feature>
<dbReference type="Proteomes" id="UP001530377">
    <property type="component" value="Unassembled WGS sequence"/>
</dbReference>
<proteinExistence type="predicted"/>
<gene>
    <name evidence="2" type="ORF">ACHAXA_000671</name>
</gene>
<reference evidence="2 3" key="1">
    <citation type="submission" date="2024-10" db="EMBL/GenBank/DDBJ databases">
        <title>Updated reference genomes for cyclostephanoid diatoms.</title>
        <authorList>
            <person name="Roberts W.R."/>
            <person name="Alverson A.J."/>
        </authorList>
    </citation>
    <scope>NUCLEOTIDE SEQUENCE [LARGE SCALE GENOMIC DNA]</scope>
    <source>
        <strain evidence="2 3">AJA228-03</strain>
    </source>
</reference>
<dbReference type="EMBL" id="JALLPB020000071">
    <property type="protein sequence ID" value="KAL3822231.1"/>
    <property type="molecule type" value="Genomic_DNA"/>
</dbReference>